<dbReference type="GO" id="GO:0000978">
    <property type="term" value="F:RNA polymerase II cis-regulatory region sequence-specific DNA binding"/>
    <property type="evidence" value="ECO:0007669"/>
    <property type="project" value="InterPro"/>
</dbReference>
<evidence type="ECO:0000256" key="9">
    <source>
        <dbReference type="ARBA" id="ARBA00023242"/>
    </source>
</evidence>
<keyword evidence="9" id="KW-0539">Nucleus</keyword>
<sequence length="672" mass="76573">MECPLCTAKFYRMQHLERHLLTHGSTRPYACSFCGQPFNRRDALKRHWKSCKSRLNKGLGIPFSPNHASGRKKRACDRCSKLKRACDLCFTCSTCLTKKTECSYNGVQKQTTLDPLSSGPSTRMHAEDGQVASPPRLELDGQPSLLELAQPTSSAHINSVPPPDISPPPPSLDELETTWWPLDLSIPSLNAIWAGICPENENLVVKFDFLTSFTSANGFANSFRCGSLFQRQQIAAVEGIDWEITRKETYDFFGASQASGTSMAAIDTESSSNMENVLQNTWRWDQLSNLENSRLPSGPGIPSLYDWAHHPLALKTQEIIDRVKDSVQNKPRNSFIALEWSNLVQNMCLIFFSPPNICKFLRIFWSSWYPNCPIIHRPTFDPLSAPPSLLSSMVIIGACLSPDKSDNQIARAWFNPIEEIVFSEQWLEEDFTTSTWARNLDGESNRLQSLQAAYFVCLFQNWEGSDVNKRRVRLHRYSTLIAIARDLEPASVIHRDMLLQSDERVFEWDLFIETEEKIRILSFIFLLDGEFVIFNNMPPRMVVAELAMSINCPDECFQALTAKECLAALTTWAEKVPRHHQYSISSVLETIFQPDLHVEKMELFAHFGNLNLFIIVTALHTLVFQLQNAMAPSEAFQRIENALQNWRKVWVHRETILCHSDDAFDNNSLLHM</sequence>
<dbReference type="InterPro" id="IPR007219">
    <property type="entry name" value="XnlR_reg_dom"/>
</dbReference>
<dbReference type="PANTHER" id="PTHR40626">
    <property type="entry name" value="MIP31509P"/>
    <property type="match status" value="1"/>
</dbReference>
<keyword evidence="5" id="KW-0862">Zinc</keyword>
<evidence type="ECO:0000256" key="7">
    <source>
        <dbReference type="ARBA" id="ARBA00023125"/>
    </source>
</evidence>
<feature type="region of interest" description="Disordered" evidence="11">
    <location>
        <begin position="113"/>
        <end position="136"/>
    </location>
</feature>
<dbReference type="Gene3D" id="3.30.160.60">
    <property type="entry name" value="Classic Zinc Finger"/>
    <property type="match status" value="2"/>
</dbReference>
<dbReference type="STRING" id="29845.A0A1V6SE35"/>
<comment type="caution">
    <text evidence="13">The sequence shown here is derived from an EMBL/GenBank/DDBJ whole genome shotgun (WGS) entry which is preliminary data.</text>
</comment>
<keyword evidence="2" id="KW-0479">Metal-binding</keyword>
<dbReference type="InterPro" id="IPR051059">
    <property type="entry name" value="VerF-like"/>
</dbReference>
<dbReference type="InterPro" id="IPR013087">
    <property type="entry name" value="Znf_C2H2_type"/>
</dbReference>
<dbReference type="GO" id="GO:0000981">
    <property type="term" value="F:DNA-binding transcription factor activity, RNA polymerase II-specific"/>
    <property type="evidence" value="ECO:0007669"/>
    <property type="project" value="InterPro"/>
</dbReference>
<keyword evidence="7" id="KW-0238">DNA-binding</keyword>
<dbReference type="AlphaFoldDB" id="A0A1V6SE35"/>
<evidence type="ECO:0000256" key="8">
    <source>
        <dbReference type="ARBA" id="ARBA00023163"/>
    </source>
</evidence>
<evidence type="ECO:0000256" key="1">
    <source>
        <dbReference type="ARBA" id="ARBA00004123"/>
    </source>
</evidence>
<dbReference type="GO" id="GO:0006351">
    <property type="term" value="P:DNA-templated transcription"/>
    <property type="evidence" value="ECO:0007669"/>
    <property type="project" value="InterPro"/>
</dbReference>
<reference evidence="14" key="1">
    <citation type="journal article" date="2017" name="Nat. Microbiol.">
        <title>Global analysis of biosynthetic gene clusters reveals vast potential of secondary metabolite production in Penicillium species.</title>
        <authorList>
            <person name="Nielsen J.C."/>
            <person name="Grijseels S."/>
            <person name="Prigent S."/>
            <person name="Ji B."/>
            <person name="Dainat J."/>
            <person name="Nielsen K.F."/>
            <person name="Frisvad J.C."/>
            <person name="Workman M."/>
            <person name="Nielsen J."/>
        </authorList>
    </citation>
    <scope>NUCLEOTIDE SEQUENCE [LARGE SCALE GENOMIC DNA]</scope>
    <source>
        <strain evidence="14">IBT 29486</strain>
    </source>
</reference>
<evidence type="ECO:0000256" key="11">
    <source>
        <dbReference type="SAM" id="MobiDB-lite"/>
    </source>
</evidence>
<evidence type="ECO:0000256" key="4">
    <source>
        <dbReference type="ARBA" id="ARBA00022771"/>
    </source>
</evidence>
<protein>
    <recommendedName>
        <fullName evidence="12">C2H2-type domain-containing protein</fullName>
    </recommendedName>
</protein>
<gene>
    <name evidence="13" type="ORF">PENVUL_c001G03596</name>
</gene>
<dbReference type="Pfam" id="PF04082">
    <property type="entry name" value="Fungal_trans"/>
    <property type="match status" value="1"/>
</dbReference>
<feature type="domain" description="C2H2-type" evidence="12">
    <location>
        <begin position="29"/>
        <end position="49"/>
    </location>
</feature>
<evidence type="ECO:0000256" key="10">
    <source>
        <dbReference type="PROSITE-ProRule" id="PRU00042"/>
    </source>
</evidence>
<dbReference type="SMART" id="SM00066">
    <property type="entry name" value="GAL4"/>
    <property type="match status" value="1"/>
</dbReference>
<dbReference type="InterPro" id="IPR036864">
    <property type="entry name" value="Zn2-C6_fun-type_DNA-bd_sf"/>
</dbReference>
<evidence type="ECO:0000313" key="14">
    <source>
        <dbReference type="Proteomes" id="UP000191518"/>
    </source>
</evidence>
<accession>A0A1V6SE35</accession>
<dbReference type="PROSITE" id="PS50157">
    <property type="entry name" value="ZINC_FINGER_C2H2_2"/>
    <property type="match status" value="2"/>
</dbReference>
<evidence type="ECO:0000313" key="13">
    <source>
        <dbReference type="EMBL" id="OQE12178.1"/>
    </source>
</evidence>
<dbReference type="InterPro" id="IPR001138">
    <property type="entry name" value="Zn2Cys6_DnaBD"/>
</dbReference>
<dbReference type="CDD" id="cd12148">
    <property type="entry name" value="fungal_TF_MHR"/>
    <property type="match status" value="1"/>
</dbReference>
<dbReference type="PANTHER" id="PTHR40626:SF3">
    <property type="entry name" value="TRANSCRIPTION FACTOR WITH C2H2 AND ZN(2)-CYS(6) DNA BINDING DOMAIN (EUROFUNG)-RELATED"/>
    <property type="match status" value="1"/>
</dbReference>
<keyword evidence="3" id="KW-0677">Repeat</keyword>
<evidence type="ECO:0000256" key="2">
    <source>
        <dbReference type="ARBA" id="ARBA00022723"/>
    </source>
</evidence>
<dbReference type="PROSITE" id="PS00028">
    <property type="entry name" value="ZINC_FINGER_C2H2_1"/>
    <property type="match status" value="1"/>
</dbReference>
<dbReference type="SMART" id="SM00355">
    <property type="entry name" value="ZnF_C2H2"/>
    <property type="match status" value="2"/>
</dbReference>
<evidence type="ECO:0000259" key="12">
    <source>
        <dbReference type="PROSITE" id="PS50157"/>
    </source>
</evidence>
<dbReference type="InterPro" id="IPR036236">
    <property type="entry name" value="Znf_C2H2_sf"/>
</dbReference>
<organism evidence="13 14">
    <name type="scientific">Penicillium vulpinum</name>
    <dbReference type="NCBI Taxonomy" id="29845"/>
    <lineage>
        <taxon>Eukaryota</taxon>
        <taxon>Fungi</taxon>
        <taxon>Dikarya</taxon>
        <taxon>Ascomycota</taxon>
        <taxon>Pezizomycotina</taxon>
        <taxon>Eurotiomycetes</taxon>
        <taxon>Eurotiomycetidae</taxon>
        <taxon>Eurotiales</taxon>
        <taxon>Aspergillaceae</taxon>
        <taxon>Penicillium</taxon>
    </lineage>
</organism>
<evidence type="ECO:0000256" key="5">
    <source>
        <dbReference type="ARBA" id="ARBA00022833"/>
    </source>
</evidence>
<name>A0A1V6SE35_9EURO</name>
<dbReference type="CDD" id="cd00067">
    <property type="entry name" value="GAL4"/>
    <property type="match status" value="1"/>
</dbReference>
<dbReference type="GO" id="GO:0000785">
    <property type="term" value="C:chromatin"/>
    <property type="evidence" value="ECO:0007669"/>
    <property type="project" value="TreeGrafter"/>
</dbReference>
<dbReference type="GO" id="GO:0008270">
    <property type="term" value="F:zinc ion binding"/>
    <property type="evidence" value="ECO:0007669"/>
    <property type="project" value="UniProtKB-KW"/>
</dbReference>
<dbReference type="Proteomes" id="UP000191518">
    <property type="component" value="Unassembled WGS sequence"/>
</dbReference>
<keyword evidence="8" id="KW-0804">Transcription</keyword>
<dbReference type="PROSITE" id="PS00463">
    <property type="entry name" value="ZN2_CY6_FUNGAL_1"/>
    <property type="match status" value="1"/>
</dbReference>
<keyword evidence="6" id="KW-0805">Transcription regulation</keyword>
<comment type="subcellular location">
    <subcellularLocation>
        <location evidence="1">Nucleus</location>
    </subcellularLocation>
</comment>
<dbReference type="SUPFAM" id="SSF57667">
    <property type="entry name" value="beta-beta-alpha zinc fingers"/>
    <property type="match status" value="1"/>
</dbReference>
<dbReference type="EMBL" id="MDYP01000001">
    <property type="protein sequence ID" value="OQE12178.1"/>
    <property type="molecule type" value="Genomic_DNA"/>
</dbReference>
<evidence type="ECO:0000256" key="6">
    <source>
        <dbReference type="ARBA" id="ARBA00023015"/>
    </source>
</evidence>
<evidence type="ECO:0000256" key="3">
    <source>
        <dbReference type="ARBA" id="ARBA00022737"/>
    </source>
</evidence>
<proteinExistence type="predicted"/>
<dbReference type="SUPFAM" id="SSF57701">
    <property type="entry name" value="Zn2/Cys6 DNA-binding domain"/>
    <property type="match status" value="1"/>
</dbReference>
<keyword evidence="14" id="KW-1185">Reference proteome</keyword>
<feature type="domain" description="C2H2-type" evidence="12">
    <location>
        <begin position="1"/>
        <end position="28"/>
    </location>
</feature>
<keyword evidence="4 10" id="KW-0863">Zinc-finger</keyword>
<dbReference type="GO" id="GO:0005634">
    <property type="term" value="C:nucleus"/>
    <property type="evidence" value="ECO:0007669"/>
    <property type="project" value="UniProtKB-SubCell"/>
</dbReference>